<proteinExistence type="predicted"/>
<comment type="caution">
    <text evidence="1">The sequence shown here is derived from an EMBL/GenBank/DDBJ whole genome shotgun (WGS) entry which is preliminary data.</text>
</comment>
<gene>
    <name evidence="1" type="ORF">EZM97_18845</name>
</gene>
<dbReference type="EMBL" id="SJTG01000002">
    <property type="protein sequence ID" value="TCI10898.1"/>
    <property type="molecule type" value="Genomic_DNA"/>
</dbReference>
<dbReference type="RefSeq" id="WP_131409381.1">
    <property type="nucleotide sequence ID" value="NZ_SJTG01000002.1"/>
</dbReference>
<accession>A0A4R0YVH4</accession>
<organism evidence="1 2">
    <name type="scientific">Dyella soli</name>
    <dbReference type="NCBI Taxonomy" id="522319"/>
    <lineage>
        <taxon>Bacteria</taxon>
        <taxon>Pseudomonadati</taxon>
        <taxon>Pseudomonadota</taxon>
        <taxon>Gammaproteobacteria</taxon>
        <taxon>Lysobacterales</taxon>
        <taxon>Rhodanobacteraceae</taxon>
        <taxon>Dyella</taxon>
    </lineage>
</organism>
<dbReference type="AlphaFoldDB" id="A0A4R0YVH4"/>
<evidence type="ECO:0000313" key="1">
    <source>
        <dbReference type="EMBL" id="TCI10898.1"/>
    </source>
</evidence>
<reference evidence="1 2" key="1">
    <citation type="submission" date="2019-02" db="EMBL/GenBank/DDBJ databases">
        <title>Dyella amyloliquefaciens sp. nov., isolated from forest soil.</title>
        <authorList>
            <person name="Gao Z.-H."/>
            <person name="Qiu L.-H."/>
        </authorList>
    </citation>
    <scope>NUCLEOTIDE SEQUENCE [LARGE SCALE GENOMIC DNA]</scope>
    <source>
        <strain evidence="1 2">KACC 12747</strain>
    </source>
</reference>
<evidence type="ECO:0000313" key="2">
    <source>
        <dbReference type="Proteomes" id="UP000291822"/>
    </source>
</evidence>
<name>A0A4R0YVH4_9GAMM</name>
<sequence>MTIPSVIDKTTFRYCGYLIRCIGESFTVTLAGDEVLYQPYPGLRTRLGGDAFGPWMLEQAKSFVDAHRAGKV</sequence>
<keyword evidence="2" id="KW-1185">Reference proteome</keyword>
<protein>
    <submittedName>
        <fullName evidence="1">Uncharacterized protein</fullName>
    </submittedName>
</protein>
<dbReference type="Proteomes" id="UP000291822">
    <property type="component" value="Unassembled WGS sequence"/>
</dbReference>